<name>A0A2I1XPI7_LACJE</name>
<organism evidence="1 2">
    <name type="scientific">Lactobacillus jensenii</name>
    <dbReference type="NCBI Taxonomy" id="109790"/>
    <lineage>
        <taxon>Bacteria</taxon>
        <taxon>Bacillati</taxon>
        <taxon>Bacillota</taxon>
        <taxon>Bacilli</taxon>
        <taxon>Lactobacillales</taxon>
        <taxon>Lactobacillaceae</taxon>
        <taxon>Lactobacillus</taxon>
    </lineage>
</organism>
<comment type="caution">
    <text evidence="1">The sequence shown here is derived from an EMBL/GenBank/DDBJ whole genome shotgun (WGS) entry which is preliminary data.</text>
</comment>
<dbReference type="AlphaFoldDB" id="A0A2I1XPI7"/>
<evidence type="ECO:0000313" key="1">
    <source>
        <dbReference type="EMBL" id="KAA9320102.1"/>
    </source>
</evidence>
<dbReference type="EMBL" id="VYWW01000059">
    <property type="protein sequence ID" value="KAA9320102.1"/>
    <property type="molecule type" value="Genomic_DNA"/>
</dbReference>
<sequence length="151" mass="17133">MEKKNYEKNNTFKELSGSFIIFALLTFVLSSRPLIKELGYIQLFIPLLSYAIVNIGYTVSKLCKLNIQDFTAKDEEDLTVLIVMLLLVFPYSAIFIISGVDTFMFGFLLNLYLFTFSVSLPLVVSPHPSRLELVLSFLGIFCTLLITIINL</sequence>
<dbReference type="RefSeq" id="WP_034535590.1">
    <property type="nucleotide sequence ID" value="NZ_CATOUX010000011.1"/>
</dbReference>
<dbReference type="OrthoDB" id="9871751at2"/>
<evidence type="ECO:0000313" key="2">
    <source>
        <dbReference type="Proteomes" id="UP000327236"/>
    </source>
</evidence>
<dbReference type="Proteomes" id="UP000327236">
    <property type="component" value="Unassembled WGS sequence"/>
</dbReference>
<protein>
    <submittedName>
        <fullName evidence="1">Uncharacterized protein</fullName>
    </submittedName>
</protein>
<reference evidence="1 2" key="1">
    <citation type="submission" date="2019-09" db="EMBL/GenBank/DDBJ databases">
        <title>Draft genome sequence assemblies of isolates from the urinary tract.</title>
        <authorList>
            <person name="Mores C.R."/>
            <person name="Putonti C."/>
            <person name="Wolfe A.J."/>
        </authorList>
    </citation>
    <scope>NUCLEOTIDE SEQUENCE [LARGE SCALE GENOMIC DNA]</scope>
    <source>
        <strain evidence="1 2">UMB246</strain>
    </source>
</reference>
<accession>A0A2I1XPI7</accession>
<gene>
    <name evidence="1" type="ORF">F6H94_08485</name>
</gene>
<proteinExistence type="predicted"/>